<dbReference type="SUPFAM" id="SSF55785">
    <property type="entry name" value="PYP-like sensor domain (PAS domain)"/>
    <property type="match status" value="2"/>
</dbReference>
<dbReference type="Gene3D" id="3.30.450.40">
    <property type="match status" value="1"/>
</dbReference>
<dbReference type="OrthoDB" id="9759607at2"/>
<dbReference type="Pfam" id="PF00563">
    <property type="entry name" value="EAL"/>
    <property type="match status" value="1"/>
</dbReference>
<dbReference type="CDD" id="cd01948">
    <property type="entry name" value="EAL"/>
    <property type="match status" value="1"/>
</dbReference>
<organism evidence="4 5">
    <name type="scientific">Deferribacter autotrophicus</name>
    <dbReference type="NCBI Taxonomy" id="500465"/>
    <lineage>
        <taxon>Bacteria</taxon>
        <taxon>Pseudomonadati</taxon>
        <taxon>Deferribacterota</taxon>
        <taxon>Deferribacteres</taxon>
        <taxon>Deferribacterales</taxon>
        <taxon>Deferribacteraceae</taxon>
        <taxon>Deferribacter</taxon>
    </lineage>
</organism>
<name>A0A5A8F597_9BACT</name>
<evidence type="ECO:0000259" key="3">
    <source>
        <dbReference type="PROSITE" id="PS50887"/>
    </source>
</evidence>
<dbReference type="SMART" id="SM00091">
    <property type="entry name" value="PAS"/>
    <property type="match status" value="2"/>
</dbReference>
<proteinExistence type="predicted"/>
<dbReference type="InterPro" id="IPR029787">
    <property type="entry name" value="Nucleotide_cyclase"/>
</dbReference>
<dbReference type="CDD" id="cd01949">
    <property type="entry name" value="GGDEF"/>
    <property type="match status" value="1"/>
</dbReference>
<dbReference type="PROSITE" id="PS50112">
    <property type="entry name" value="PAS"/>
    <property type="match status" value="1"/>
</dbReference>
<dbReference type="CDD" id="cd00130">
    <property type="entry name" value="PAS"/>
    <property type="match status" value="1"/>
</dbReference>
<dbReference type="InterPro" id="IPR035919">
    <property type="entry name" value="EAL_sf"/>
</dbReference>
<dbReference type="PROSITE" id="PS50887">
    <property type="entry name" value="GGDEF"/>
    <property type="match status" value="1"/>
</dbReference>
<feature type="domain" description="PAS" evidence="1">
    <location>
        <begin position="406"/>
        <end position="452"/>
    </location>
</feature>
<feature type="domain" description="EAL" evidence="2">
    <location>
        <begin position="704"/>
        <end position="955"/>
    </location>
</feature>
<keyword evidence="5" id="KW-1185">Reference proteome</keyword>
<comment type="caution">
    <text evidence="4">The sequence shown here is derived from an EMBL/GenBank/DDBJ whole genome shotgun (WGS) entry which is preliminary data.</text>
</comment>
<evidence type="ECO:0000259" key="2">
    <source>
        <dbReference type="PROSITE" id="PS50883"/>
    </source>
</evidence>
<dbReference type="InterPro" id="IPR001633">
    <property type="entry name" value="EAL_dom"/>
</dbReference>
<dbReference type="InterPro" id="IPR000160">
    <property type="entry name" value="GGDEF_dom"/>
</dbReference>
<evidence type="ECO:0000313" key="5">
    <source>
        <dbReference type="Proteomes" id="UP000322876"/>
    </source>
</evidence>
<dbReference type="EMBL" id="VFJB01000002">
    <property type="protein sequence ID" value="KAA0259192.1"/>
    <property type="molecule type" value="Genomic_DNA"/>
</dbReference>
<dbReference type="Pfam" id="PF00990">
    <property type="entry name" value="GGDEF"/>
    <property type="match status" value="1"/>
</dbReference>
<dbReference type="PROSITE" id="PS50883">
    <property type="entry name" value="EAL"/>
    <property type="match status" value="1"/>
</dbReference>
<dbReference type="InterPro" id="IPR035965">
    <property type="entry name" value="PAS-like_dom_sf"/>
</dbReference>
<gene>
    <name evidence="4" type="ORF">FHQ18_01710</name>
</gene>
<dbReference type="SUPFAM" id="SSF141868">
    <property type="entry name" value="EAL domain-like"/>
    <property type="match status" value="1"/>
</dbReference>
<dbReference type="NCBIfam" id="TIGR00229">
    <property type="entry name" value="sensory_box"/>
    <property type="match status" value="1"/>
</dbReference>
<reference evidence="4 5" key="1">
    <citation type="submission" date="2019-06" db="EMBL/GenBank/DDBJ databases">
        <title>Genomic insights into carbon and energy metabolism of Deferribacter autotrophicus revealed new metabolic traits in the phylum Deferribacteres.</title>
        <authorList>
            <person name="Slobodkin A.I."/>
            <person name="Slobodkina G.B."/>
            <person name="Allioux M."/>
            <person name="Alain K."/>
            <person name="Jebbar M."/>
            <person name="Shadrin V."/>
            <person name="Kublanov I.V."/>
            <person name="Toshchakov S.V."/>
            <person name="Bonch-Osmolovskaya E.A."/>
        </authorList>
    </citation>
    <scope>NUCLEOTIDE SEQUENCE [LARGE SCALE GENOMIC DNA]</scope>
    <source>
        <strain evidence="4 5">SL50</strain>
    </source>
</reference>
<dbReference type="InterPro" id="IPR052155">
    <property type="entry name" value="Biofilm_reg_signaling"/>
</dbReference>
<dbReference type="Proteomes" id="UP000322876">
    <property type="component" value="Unassembled WGS sequence"/>
</dbReference>
<accession>A0A5A8F597</accession>
<dbReference type="SMART" id="SM00267">
    <property type="entry name" value="GGDEF"/>
    <property type="match status" value="1"/>
</dbReference>
<dbReference type="Gene3D" id="3.30.450.20">
    <property type="entry name" value="PAS domain"/>
    <property type="match status" value="1"/>
</dbReference>
<dbReference type="PANTHER" id="PTHR44757:SF2">
    <property type="entry name" value="BIOFILM ARCHITECTURE MAINTENANCE PROTEIN MBAA"/>
    <property type="match status" value="1"/>
</dbReference>
<dbReference type="RefSeq" id="WP_149265447.1">
    <property type="nucleotide sequence ID" value="NZ_VFJB01000002.1"/>
</dbReference>
<dbReference type="SUPFAM" id="SSF55781">
    <property type="entry name" value="GAF domain-like"/>
    <property type="match status" value="1"/>
</dbReference>
<feature type="domain" description="GGDEF" evidence="3">
    <location>
        <begin position="562"/>
        <end position="695"/>
    </location>
</feature>
<dbReference type="InterPro" id="IPR043128">
    <property type="entry name" value="Rev_trsase/Diguanyl_cyclase"/>
</dbReference>
<dbReference type="InterPro" id="IPR029016">
    <property type="entry name" value="GAF-like_dom_sf"/>
</dbReference>
<dbReference type="Gene3D" id="3.30.70.270">
    <property type="match status" value="1"/>
</dbReference>
<dbReference type="Gene3D" id="3.20.20.450">
    <property type="entry name" value="EAL domain"/>
    <property type="match status" value="1"/>
</dbReference>
<dbReference type="SMART" id="SM00052">
    <property type="entry name" value="EAL"/>
    <property type="match status" value="1"/>
</dbReference>
<dbReference type="SUPFAM" id="SSF55073">
    <property type="entry name" value="Nucleotide cyclase"/>
    <property type="match status" value="1"/>
</dbReference>
<sequence length="958" mass="111307">MDKIYKPYCQVLKEVFLYGDLLKIKRINIFCHDLDEIANFNINEIYKSDSIVESVIDKDILFNNYKRMITGQIDNFSDIVRFQAKDNKIIDLSFYSSVIERKENGVVVLEFIEESEQIYKEIFNGLIKNKFVGVVVYYDDKIEFIDEGFKYITNFNEDDVKGMNFSSLFHDYVVDTIKHFDSLRKSGKFLEKHYNLMPIKTKSGYFKYVAAHDITIRFKGQLAGCMTLVDVTEEKYLKDFYQILNGINKLIFTSKTIEEFFQSVCQYLASLQNIRLAWIGELSGNKIKPIVVAGYDEGYTKYLEISIASEVKGASVPAATAIRSGEISINPNTEKNPNVEIWRDEMLERRFYSSCAIPIMFEDEYKYVLNLYSGEPYYFNKNLMSILKSIQRDITFFLKNIKELEFKEFLYRAIENTHDWVMITDKNGVIEYVNNAVEKISGYKKEEVLGKTPSIFKSGLYGKKFYKKFWDSLLKGEVYKGIVINKRKNGELFQLDHTIIPIVENGEVKKFVSIAKDISKELALEQEILRFKFQDLRTGLLNRQGFIKEVRKEIDKYRNIKPLKAIIVIDIFGFSHLNEIYGASICDNLLIKLGEKLKETFFSNDIIGRTGSDEFAVFLMMNDSNELSIMLKKVYDLLEKPLKIDSGEKIKVNVNIGIKTFEFVNEDITDVLYKAELALNIAKKDGENRFRFYNEELNKEITEYFDNMKMIIKALEEKRFVFYLQPIYDTTTLNVTGFEALVRINHPEKGIILPVKFIDIVEKSALLKDFEKYLFEMIVDYLKKMYSVFNCYYNIAINVSVNSFKTKDILLYAKNIPQELIRFVNIEVTERVFAENTEDIIYVLNELKSLGFTIEIDDFGTGYSSLSYIEKIPTDIIKIDMSFVRKINQCSKTKAVVKTIIELAKGLGLKTIAEGVETAEQYNILKALGCDFVQGYYFAKPLSLDDVLSYIKEKKHIS</sequence>
<evidence type="ECO:0000259" key="1">
    <source>
        <dbReference type="PROSITE" id="PS50112"/>
    </source>
</evidence>
<dbReference type="NCBIfam" id="TIGR00254">
    <property type="entry name" value="GGDEF"/>
    <property type="match status" value="1"/>
</dbReference>
<dbReference type="PANTHER" id="PTHR44757">
    <property type="entry name" value="DIGUANYLATE CYCLASE DGCP"/>
    <property type="match status" value="1"/>
</dbReference>
<dbReference type="InterPro" id="IPR003018">
    <property type="entry name" value="GAF"/>
</dbReference>
<dbReference type="Pfam" id="PF13426">
    <property type="entry name" value="PAS_9"/>
    <property type="match status" value="2"/>
</dbReference>
<dbReference type="AlphaFoldDB" id="A0A5A8F597"/>
<dbReference type="Pfam" id="PF13185">
    <property type="entry name" value="GAF_2"/>
    <property type="match status" value="1"/>
</dbReference>
<protein>
    <submittedName>
        <fullName evidence="4">EAL domain-containing protein</fullName>
    </submittedName>
</protein>
<evidence type="ECO:0000313" key="4">
    <source>
        <dbReference type="EMBL" id="KAA0259192.1"/>
    </source>
</evidence>
<dbReference type="InterPro" id="IPR000014">
    <property type="entry name" value="PAS"/>
</dbReference>